<dbReference type="EMBL" id="CP112998">
    <property type="protein sequence ID" value="WAC13512.1"/>
    <property type="molecule type" value="Genomic_DNA"/>
</dbReference>
<evidence type="ECO:0000313" key="1">
    <source>
        <dbReference type="EMBL" id="WAC13512.1"/>
    </source>
</evidence>
<sequence length="48" mass="5619">MVSREDVKASYAKQANGYVIKHPDITKWSFYFENLSYFWSGTMSLPKP</sequence>
<dbReference type="RefSeq" id="WP_244819379.1">
    <property type="nucleotide sequence ID" value="NZ_CP112998.1"/>
</dbReference>
<organism evidence="1 2">
    <name type="scientific">Dyadobacter pollutisoli</name>
    <dbReference type="NCBI Taxonomy" id="2910158"/>
    <lineage>
        <taxon>Bacteria</taxon>
        <taxon>Pseudomonadati</taxon>
        <taxon>Bacteroidota</taxon>
        <taxon>Cytophagia</taxon>
        <taxon>Cytophagales</taxon>
        <taxon>Spirosomataceae</taxon>
        <taxon>Dyadobacter</taxon>
    </lineage>
</organism>
<gene>
    <name evidence="1" type="ORF">ON006_06055</name>
</gene>
<keyword evidence="2" id="KW-1185">Reference proteome</keyword>
<name>A0A9E8NFV1_9BACT</name>
<protein>
    <submittedName>
        <fullName evidence="1">Uncharacterized protein</fullName>
    </submittedName>
</protein>
<dbReference type="KEGG" id="dpf:ON006_06055"/>
<dbReference type="Proteomes" id="UP001164653">
    <property type="component" value="Chromosome"/>
</dbReference>
<accession>A0A9E8NFV1</accession>
<dbReference type="AlphaFoldDB" id="A0A9E8NFV1"/>
<reference evidence="1" key="1">
    <citation type="submission" date="2022-11" db="EMBL/GenBank/DDBJ databases">
        <title>Dyadobacter pollutisoli sp. nov., isolated from plastic dumped soil.</title>
        <authorList>
            <person name="Kim J.M."/>
            <person name="Kim K.R."/>
            <person name="Lee J.K."/>
            <person name="Hao L."/>
            <person name="Jeon C.O."/>
        </authorList>
    </citation>
    <scope>NUCLEOTIDE SEQUENCE</scope>
    <source>
        <strain evidence="1">U1</strain>
    </source>
</reference>
<proteinExistence type="predicted"/>
<evidence type="ECO:0000313" key="2">
    <source>
        <dbReference type="Proteomes" id="UP001164653"/>
    </source>
</evidence>